<dbReference type="STRING" id="29524.SAMN02745171_01664"/>
<evidence type="ECO:0000256" key="1">
    <source>
        <dbReference type="ARBA" id="ARBA00023015"/>
    </source>
</evidence>
<dbReference type="InterPro" id="IPR036388">
    <property type="entry name" value="WH-like_DNA-bd_sf"/>
</dbReference>
<dbReference type="GO" id="GO:0006950">
    <property type="term" value="P:response to stress"/>
    <property type="evidence" value="ECO:0007669"/>
    <property type="project" value="TreeGrafter"/>
</dbReference>
<dbReference type="AlphaFoldDB" id="A0A1T4Q2R9"/>
<dbReference type="InterPro" id="IPR000835">
    <property type="entry name" value="HTH_MarR-typ"/>
</dbReference>
<sequence length="126" mass="14409">MKTVCAIRDLYKVLHDFETTFEETYSLSLNEAMVLCALGEIAVPTIPSQLGAQIGFRNSHLSKLLRRLEQKELISRSLGQEDRRQMFFALTSKGEERIQQLDLEQIEIPEMLRPLLKLSSAVSMKP</sequence>
<dbReference type="SMART" id="SM00347">
    <property type="entry name" value="HTH_MARR"/>
    <property type="match status" value="1"/>
</dbReference>
<name>A0A1T4Q2R9_9PORP</name>
<keyword evidence="2 5" id="KW-0238">DNA-binding</keyword>
<dbReference type="InterPro" id="IPR036390">
    <property type="entry name" value="WH_DNA-bd_sf"/>
</dbReference>
<keyword evidence="6" id="KW-1185">Reference proteome</keyword>
<dbReference type="Gene3D" id="1.10.10.10">
    <property type="entry name" value="Winged helix-like DNA-binding domain superfamily/Winged helix DNA-binding domain"/>
    <property type="match status" value="1"/>
</dbReference>
<keyword evidence="1" id="KW-0805">Transcription regulation</keyword>
<dbReference type="EMBL" id="FUXE01000024">
    <property type="protein sequence ID" value="SJZ97498.1"/>
    <property type="molecule type" value="Genomic_DNA"/>
</dbReference>
<evidence type="ECO:0000259" key="4">
    <source>
        <dbReference type="PROSITE" id="PS50995"/>
    </source>
</evidence>
<feature type="domain" description="HTH marR-type" evidence="4">
    <location>
        <begin position="1"/>
        <end position="126"/>
    </location>
</feature>
<dbReference type="InterPro" id="IPR055166">
    <property type="entry name" value="Transc_reg_Sar_Rot_HTH"/>
</dbReference>
<dbReference type="PANTHER" id="PTHR33164">
    <property type="entry name" value="TRANSCRIPTIONAL REGULATOR, MARR FAMILY"/>
    <property type="match status" value="1"/>
</dbReference>
<evidence type="ECO:0000256" key="3">
    <source>
        <dbReference type="ARBA" id="ARBA00023163"/>
    </source>
</evidence>
<dbReference type="InterPro" id="IPR039422">
    <property type="entry name" value="MarR/SlyA-like"/>
</dbReference>
<dbReference type="PANTHER" id="PTHR33164:SF43">
    <property type="entry name" value="HTH-TYPE TRANSCRIPTIONAL REPRESSOR YETL"/>
    <property type="match status" value="1"/>
</dbReference>
<dbReference type="SUPFAM" id="SSF46785">
    <property type="entry name" value="Winged helix' DNA-binding domain"/>
    <property type="match status" value="1"/>
</dbReference>
<evidence type="ECO:0000256" key="2">
    <source>
        <dbReference type="ARBA" id="ARBA00023125"/>
    </source>
</evidence>
<dbReference type="Pfam" id="PF22381">
    <property type="entry name" value="Staph_reg_Sar_Rot"/>
    <property type="match status" value="1"/>
</dbReference>
<gene>
    <name evidence="5" type="ORF">SAMN02745171_01664</name>
</gene>
<evidence type="ECO:0000313" key="6">
    <source>
        <dbReference type="Proteomes" id="UP000190121"/>
    </source>
</evidence>
<dbReference type="GO" id="GO:0003700">
    <property type="term" value="F:DNA-binding transcription factor activity"/>
    <property type="evidence" value="ECO:0007669"/>
    <property type="project" value="InterPro"/>
</dbReference>
<dbReference type="RefSeq" id="WP_078737541.1">
    <property type="nucleotide sequence ID" value="NZ_FUXE01000024.1"/>
</dbReference>
<dbReference type="GO" id="GO:0003677">
    <property type="term" value="F:DNA binding"/>
    <property type="evidence" value="ECO:0007669"/>
    <property type="project" value="UniProtKB-KW"/>
</dbReference>
<dbReference type="OrthoDB" id="1095207at2"/>
<keyword evidence="3" id="KW-0804">Transcription</keyword>
<accession>A0A1T4Q2R9</accession>
<proteinExistence type="predicted"/>
<reference evidence="6" key="1">
    <citation type="submission" date="2017-02" db="EMBL/GenBank/DDBJ databases">
        <authorList>
            <person name="Varghese N."/>
            <person name="Submissions S."/>
        </authorList>
    </citation>
    <scope>NUCLEOTIDE SEQUENCE [LARGE SCALE GENOMIC DNA]</scope>
    <source>
        <strain evidence="6">ATCC 51356</strain>
    </source>
</reference>
<organism evidence="5 6">
    <name type="scientific">Porphyromonas circumdentaria</name>
    <dbReference type="NCBI Taxonomy" id="29524"/>
    <lineage>
        <taxon>Bacteria</taxon>
        <taxon>Pseudomonadati</taxon>
        <taxon>Bacteroidota</taxon>
        <taxon>Bacteroidia</taxon>
        <taxon>Bacteroidales</taxon>
        <taxon>Porphyromonadaceae</taxon>
        <taxon>Porphyromonas</taxon>
    </lineage>
</organism>
<dbReference type="PRINTS" id="PR00598">
    <property type="entry name" value="HTHMARR"/>
</dbReference>
<dbReference type="Proteomes" id="UP000190121">
    <property type="component" value="Unassembled WGS sequence"/>
</dbReference>
<dbReference type="PROSITE" id="PS50995">
    <property type="entry name" value="HTH_MARR_2"/>
    <property type="match status" value="1"/>
</dbReference>
<protein>
    <submittedName>
        <fullName evidence="5">DNA-binding transcriptional regulator, MarR family</fullName>
    </submittedName>
</protein>
<evidence type="ECO:0000313" key="5">
    <source>
        <dbReference type="EMBL" id="SJZ97498.1"/>
    </source>
</evidence>